<evidence type="ECO:0000313" key="1">
    <source>
        <dbReference type="EMBL" id="KIL51049.1"/>
    </source>
</evidence>
<comment type="caution">
    <text evidence="1">The sequence shown here is derived from an EMBL/GenBank/DDBJ whole genome shotgun (WGS) entry which is preliminary data.</text>
</comment>
<sequence>MIFLYTKKILVQTLTYVYNFLIEEKNTVERNNENRNI</sequence>
<evidence type="ECO:0000313" key="2">
    <source>
        <dbReference type="Proteomes" id="UP000031972"/>
    </source>
</evidence>
<dbReference type="EMBL" id="JXRR01000008">
    <property type="protein sequence ID" value="KIL51049.1"/>
    <property type="molecule type" value="Genomic_DNA"/>
</dbReference>
<reference evidence="1 2" key="1">
    <citation type="submission" date="2015-01" db="EMBL/GenBank/DDBJ databases">
        <title>Jeotgalibacillus campisalis genome sequencing.</title>
        <authorList>
            <person name="Goh K.M."/>
            <person name="Chan K.-G."/>
            <person name="Yaakop A.S."/>
            <person name="Ee R."/>
            <person name="Gan H.M."/>
            <person name="Chan C.S."/>
        </authorList>
    </citation>
    <scope>NUCLEOTIDE SEQUENCE [LARGE SCALE GENOMIC DNA]</scope>
    <source>
        <strain evidence="1 2">SF-57</strain>
    </source>
</reference>
<protein>
    <submittedName>
        <fullName evidence="1">Uncharacterized protein</fullName>
    </submittedName>
</protein>
<accession>A0A0C2SAU1</accession>
<dbReference type="AlphaFoldDB" id="A0A0C2SAU1"/>
<name>A0A0C2SAU1_9BACL</name>
<dbReference type="Proteomes" id="UP000031972">
    <property type="component" value="Unassembled WGS sequence"/>
</dbReference>
<organism evidence="1 2">
    <name type="scientific">Jeotgalibacillus campisalis</name>
    <dbReference type="NCBI Taxonomy" id="220754"/>
    <lineage>
        <taxon>Bacteria</taxon>
        <taxon>Bacillati</taxon>
        <taxon>Bacillota</taxon>
        <taxon>Bacilli</taxon>
        <taxon>Bacillales</taxon>
        <taxon>Caryophanaceae</taxon>
        <taxon>Jeotgalibacillus</taxon>
    </lineage>
</organism>
<gene>
    <name evidence="1" type="ORF">KR50_09300</name>
</gene>
<proteinExistence type="predicted"/>
<keyword evidence="2" id="KW-1185">Reference proteome</keyword>